<name>A0AAD9XG09_9ROSI</name>
<evidence type="ECO:0000313" key="2">
    <source>
        <dbReference type="Proteomes" id="UP001280121"/>
    </source>
</evidence>
<dbReference type="PANTHER" id="PTHR33710:SF71">
    <property type="entry name" value="ENDONUCLEASE_EXONUCLEASE_PHOSPHATASE DOMAIN-CONTAINING PROTEIN"/>
    <property type="match status" value="1"/>
</dbReference>
<organism evidence="1 2">
    <name type="scientific">Dipteronia dyeriana</name>
    <dbReference type="NCBI Taxonomy" id="168575"/>
    <lineage>
        <taxon>Eukaryota</taxon>
        <taxon>Viridiplantae</taxon>
        <taxon>Streptophyta</taxon>
        <taxon>Embryophyta</taxon>
        <taxon>Tracheophyta</taxon>
        <taxon>Spermatophyta</taxon>
        <taxon>Magnoliopsida</taxon>
        <taxon>eudicotyledons</taxon>
        <taxon>Gunneridae</taxon>
        <taxon>Pentapetalae</taxon>
        <taxon>rosids</taxon>
        <taxon>malvids</taxon>
        <taxon>Sapindales</taxon>
        <taxon>Sapindaceae</taxon>
        <taxon>Hippocastanoideae</taxon>
        <taxon>Acereae</taxon>
        <taxon>Dipteronia</taxon>
    </lineage>
</organism>
<reference evidence="1" key="1">
    <citation type="journal article" date="2023" name="Plant J.">
        <title>Genome sequences and population genomics provide insights into the demographic history, inbreeding, and mutation load of two 'living fossil' tree species of Dipteronia.</title>
        <authorList>
            <person name="Feng Y."/>
            <person name="Comes H.P."/>
            <person name="Chen J."/>
            <person name="Zhu S."/>
            <person name="Lu R."/>
            <person name="Zhang X."/>
            <person name="Li P."/>
            <person name="Qiu J."/>
            <person name="Olsen K.M."/>
            <person name="Qiu Y."/>
        </authorList>
    </citation>
    <scope>NUCLEOTIDE SEQUENCE</scope>
    <source>
        <strain evidence="1">KIB01</strain>
    </source>
</reference>
<dbReference type="PANTHER" id="PTHR33710">
    <property type="entry name" value="BNAC02G09200D PROTEIN"/>
    <property type="match status" value="1"/>
</dbReference>
<dbReference type="EMBL" id="JANJYI010000002">
    <property type="protein sequence ID" value="KAK2658774.1"/>
    <property type="molecule type" value="Genomic_DNA"/>
</dbReference>
<comment type="caution">
    <text evidence="1">The sequence shown here is derived from an EMBL/GenBank/DDBJ whole genome shotgun (WGS) entry which is preliminary data.</text>
</comment>
<evidence type="ECO:0000313" key="1">
    <source>
        <dbReference type="EMBL" id="KAK2658774.1"/>
    </source>
</evidence>
<gene>
    <name evidence="1" type="ORF">Ddye_005307</name>
</gene>
<proteinExistence type="predicted"/>
<dbReference type="Proteomes" id="UP001280121">
    <property type="component" value="Unassembled WGS sequence"/>
</dbReference>
<keyword evidence="2" id="KW-1185">Reference proteome</keyword>
<accession>A0AAD9XG09</accession>
<dbReference type="AlphaFoldDB" id="A0AAD9XG09"/>
<sequence length="128" mass="14572">MNDKVGDSDKVFSGMFQVREAVDDCDLFNLGFSSPRLIWNNKRDGKGNIQERLDRFLAKFQWRDNFQNAKVSHLGFFSSDSSEVSDPPHCSAPPSCWGKFSVLSMTLRFYLLKLVNCKCQAVLSSHNL</sequence>
<protein>
    <submittedName>
        <fullName evidence="1">Uncharacterized protein</fullName>
    </submittedName>
</protein>